<feature type="transmembrane region" description="Helical" evidence="6">
    <location>
        <begin position="243"/>
        <end position="263"/>
    </location>
</feature>
<dbReference type="Gene3D" id="1.20.1740.10">
    <property type="entry name" value="Amino acid/polyamine transporter I"/>
    <property type="match status" value="1"/>
</dbReference>
<evidence type="ECO:0000256" key="6">
    <source>
        <dbReference type="SAM" id="Phobius"/>
    </source>
</evidence>
<organism evidence="7 8">
    <name type="scientific">Cudoniella acicularis</name>
    <dbReference type="NCBI Taxonomy" id="354080"/>
    <lineage>
        <taxon>Eukaryota</taxon>
        <taxon>Fungi</taxon>
        <taxon>Dikarya</taxon>
        <taxon>Ascomycota</taxon>
        <taxon>Pezizomycotina</taxon>
        <taxon>Leotiomycetes</taxon>
        <taxon>Helotiales</taxon>
        <taxon>Tricladiaceae</taxon>
        <taxon>Cudoniella</taxon>
    </lineage>
</organism>
<dbReference type="PANTHER" id="PTHR11785:SF532">
    <property type="entry name" value="TRANSPORTER, PUTATIVE (EUROFUNG)-RELATED"/>
    <property type="match status" value="1"/>
</dbReference>
<reference evidence="7 8" key="1">
    <citation type="submission" date="2020-03" db="EMBL/GenBank/DDBJ databases">
        <title>Draft Genome Sequence of Cudoniella acicularis.</title>
        <authorList>
            <person name="Buettner E."/>
            <person name="Kellner H."/>
        </authorList>
    </citation>
    <scope>NUCLEOTIDE SEQUENCE [LARGE SCALE GENOMIC DNA]</scope>
    <source>
        <strain evidence="7 8">DSM 108380</strain>
    </source>
</reference>
<dbReference type="InterPro" id="IPR002293">
    <property type="entry name" value="AA/rel_permease1"/>
</dbReference>
<keyword evidence="3 6" id="KW-1133">Transmembrane helix</keyword>
<evidence type="ECO:0000256" key="3">
    <source>
        <dbReference type="ARBA" id="ARBA00022989"/>
    </source>
</evidence>
<keyword evidence="8" id="KW-1185">Reference proteome</keyword>
<feature type="transmembrane region" description="Helical" evidence="6">
    <location>
        <begin position="55"/>
        <end position="74"/>
    </location>
</feature>
<evidence type="ECO:0000313" key="7">
    <source>
        <dbReference type="EMBL" id="KAF4626688.1"/>
    </source>
</evidence>
<dbReference type="GO" id="GO:0016020">
    <property type="term" value="C:membrane"/>
    <property type="evidence" value="ECO:0007669"/>
    <property type="project" value="UniProtKB-SubCell"/>
</dbReference>
<dbReference type="Proteomes" id="UP000566819">
    <property type="component" value="Unassembled WGS sequence"/>
</dbReference>
<feature type="transmembrane region" description="Helical" evidence="6">
    <location>
        <begin position="283"/>
        <end position="305"/>
    </location>
</feature>
<dbReference type="PANTHER" id="PTHR11785">
    <property type="entry name" value="AMINO ACID TRANSPORTER"/>
    <property type="match status" value="1"/>
</dbReference>
<comment type="subcellular location">
    <subcellularLocation>
        <location evidence="1">Membrane</location>
        <topology evidence="1">Multi-pass membrane protein</topology>
    </subcellularLocation>
</comment>
<feature type="transmembrane region" description="Helical" evidence="6">
    <location>
        <begin position="335"/>
        <end position="355"/>
    </location>
</feature>
<feature type="transmembrane region" description="Helical" evidence="6">
    <location>
        <begin position="128"/>
        <end position="152"/>
    </location>
</feature>
<evidence type="ECO:0000256" key="2">
    <source>
        <dbReference type="ARBA" id="ARBA00022692"/>
    </source>
</evidence>
<gene>
    <name evidence="7" type="ORF">G7Y89_g11469</name>
</gene>
<dbReference type="AlphaFoldDB" id="A0A8H4RD25"/>
<name>A0A8H4RD25_9HELO</name>
<protein>
    <recommendedName>
        <fullName evidence="9">Amino acid transporter</fullName>
    </recommendedName>
</protein>
<sequence length="511" mass="56015">MSDLEQEPLLGINTPSQPFARDSTHGETSIHRAVEEDVIPETATYGRNLGWSGSYILIISRVIGSGIFATPGSITSSVGSIGLSLVLWVVGAILSACSLAISLEYGCMLPRSGGDKVYLEFTYQHPRFLASTLVAAQAVILGFTASNCIVFGRYVLFALAVEEREWLEKGLAVLLLTAITVIHGVSVPAGIKIQNFLGWIKVLLIICMALSGLYVVVFRPDNSFGETPGFGVFRWQELWKDSVWSWGVVSTALFKVFYSYAGLANVNNVLNEVKDPVRTLKSVGPVALITSCILYLLINVAYFVVVPLSEIKGSRELIAGLFFERVFGSGFGRTVLPFAIAISAAGNVMVVTFALARVNQEIARQGFLPYATLLSSSKPFGDVYAFILDVEGYPGQFLALATAIGILLLRVRRPELKRPFKAWLPAVWLRILVCVALILAPFSKPAGGKGDVSFWHATYAVVGIALILTSVLYWYLWFVLLPKWRGYHYEEEVALLEDGTSITKLVRHKKE</sequence>
<dbReference type="PIRSF" id="PIRSF006060">
    <property type="entry name" value="AA_transporter"/>
    <property type="match status" value="1"/>
</dbReference>
<feature type="transmembrane region" description="Helical" evidence="6">
    <location>
        <begin position="172"/>
        <end position="191"/>
    </location>
</feature>
<evidence type="ECO:0000313" key="8">
    <source>
        <dbReference type="Proteomes" id="UP000566819"/>
    </source>
</evidence>
<evidence type="ECO:0000256" key="1">
    <source>
        <dbReference type="ARBA" id="ARBA00004141"/>
    </source>
</evidence>
<feature type="transmembrane region" description="Helical" evidence="6">
    <location>
        <begin position="86"/>
        <end position="107"/>
    </location>
</feature>
<dbReference type="InterPro" id="IPR050598">
    <property type="entry name" value="AminoAcid_Transporter"/>
</dbReference>
<dbReference type="Pfam" id="PF13520">
    <property type="entry name" value="AA_permease_2"/>
    <property type="match status" value="1"/>
</dbReference>
<evidence type="ECO:0000256" key="4">
    <source>
        <dbReference type="ARBA" id="ARBA00023136"/>
    </source>
</evidence>
<feature type="region of interest" description="Disordered" evidence="5">
    <location>
        <begin position="1"/>
        <end position="26"/>
    </location>
</feature>
<dbReference type="OrthoDB" id="5982228at2759"/>
<feature type="transmembrane region" description="Helical" evidence="6">
    <location>
        <begin position="198"/>
        <end position="217"/>
    </location>
</feature>
<proteinExistence type="predicted"/>
<dbReference type="EMBL" id="JAAMPI010001104">
    <property type="protein sequence ID" value="KAF4626688.1"/>
    <property type="molecule type" value="Genomic_DNA"/>
</dbReference>
<accession>A0A8H4RD25</accession>
<comment type="caution">
    <text evidence="7">The sequence shown here is derived from an EMBL/GenBank/DDBJ whole genome shotgun (WGS) entry which is preliminary data.</text>
</comment>
<evidence type="ECO:0008006" key="9">
    <source>
        <dbReference type="Google" id="ProtNLM"/>
    </source>
</evidence>
<dbReference type="GO" id="GO:0015179">
    <property type="term" value="F:L-amino acid transmembrane transporter activity"/>
    <property type="evidence" value="ECO:0007669"/>
    <property type="project" value="TreeGrafter"/>
</dbReference>
<feature type="transmembrane region" description="Helical" evidence="6">
    <location>
        <begin position="454"/>
        <end position="476"/>
    </location>
</feature>
<keyword evidence="4 6" id="KW-0472">Membrane</keyword>
<keyword evidence="2 6" id="KW-0812">Transmembrane</keyword>
<evidence type="ECO:0000256" key="5">
    <source>
        <dbReference type="SAM" id="MobiDB-lite"/>
    </source>
</evidence>
<feature type="transmembrane region" description="Helical" evidence="6">
    <location>
        <begin position="423"/>
        <end position="442"/>
    </location>
</feature>